<keyword evidence="4" id="KW-1003">Cell membrane</keyword>
<evidence type="ECO:0000256" key="9">
    <source>
        <dbReference type="ARBA" id="ARBA00023136"/>
    </source>
</evidence>
<dbReference type="InterPro" id="IPR001508">
    <property type="entry name" value="Iono_Glu_rcpt_met"/>
</dbReference>
<evidence type="ECO:0000256" key="12">
    <source>
        <dbReference type="ARBA" id="ARBA00023257"/>
    </source>
</evidence>
<evidence type="ECO:0000256" key="4">
    <source>
        <dbReference type="ARBA" id="ARBA00022475"/>
    </source>
</evidence>
<evidence type="ECO:0000256" key="7">
    <source>
        <dbReference type="ARBA" id="ARBA00023018"/>
    </source>
</evidence>
<dbReference type="SMART" id="SM00918">
    <property type="entry name" value="Lig_chan-Glu_bd"/>
    <property type="match status" value="1"/>
</dbReference>
<dbReference type="RefSeq" id="XP_046601239.1">
    <property type="nucleotide sequence ID" value="XM_046745283.1"/>
</dbReference>
<dbReference type="Gene3D" id="3.40.50.2300">
    <property type="match status" value="2"/>
</dbReference>
<keyword evidence="9 17" id="KW-0472">Membrane</keyword>
<dbReference type="SUPFAM" id="SSF81324">
    <property type="entry name" value="Voltage-gated potassium channels"/>
    <property type="match status" value="1"/>
</dbReference>
<keyword evidence="5 17" id="KW-0812">Transmembrane</keyword>
<evidence type="ECO:0000313" key="22">
    <source>
        <dbReference type="RefSeq" id="XP_046601239.1"/>
    </source>
</evidence>
<feature type="region of interest" description="Disordered" evidence="16">
    <location>
        <begin position="858"/>
        <end position="883"/>
    </location>
</feature>
<feature type="domain" description="Ionotropic glutamate receptor C-terminal" evidence="19">
    <location>
        <begin position="406"/>
        <end position="776"/>
    </location>
</feature>
<evidence type="ECO:0000256" key="13">
    <source>
        <dbReference type="ARBA" id="ARBA00023286"/>
    </source>
</evidence>
<keyword evidence="14" id="KW-0407">Ion channel</keyword>
<accession>A0ABM3GLU5</accession>
<dbReference type="SMART" id="SM00079">
    <property type="entry name" value="PBPe"/>
    <property type="match status" value="1"/>
</dbReference>
<keyword evidence="6 17" id="KW-1133">Transmembrane helix</keyword>
<dbReference type="Pfam" id="PF10613">
    <property type="entry name" value="Lig_chan-Glu_bd"/>
    <property type="match status" value="1"/>
</dbReference>
<evidence type="ECO:0000256" key="1">
    <source>
        <dbReference type="ARBA" id="ARBA00004651"/>
    </source>
</evidence>
<dbReference type="InterPro" id="IPR001320">
    <property type="entry name" value="Iontro_rcpt_C"/>
</dbReference>
<keyword evidence="12" id="KW-0628">Postsynaptic cell membrane</keyword>
<keyword evidence="21" id="KW-1185">Reference proteome</keyword>
<evidence type="ECO:0000256" key="2">
    <source>
        <dbReference type="ARBA" id="ARBA00008685"/>
    </source>
</evidence>
<evidence type="ECO:0000256" key="16">
    <source>
        <dbReference type="SAM" id="MobiDB-lite"/>
    </source>
</evidence>
<keyword evidence="7" id="KW-0770">Synapse</keyword>
<evidence type="ECO:0000256" key="8">
    <source>
        <dbReference type="ARBA" id="ARBA00023065"/>
    </source>
</evidence>
<dbReference type="InterPro" id="IPR019594">
    <property type="entry name" value="Glu/Gly-bd"/>
</dbReference>
<dbReference type="InterPro" id="IPR001828">
    <property type="entry name" value="ANF_lig-bd_rcpt"/>
</dbReference>
<organism evidence="21 22">
    <name type="scientific">Neodiprion lecontei</name>
    <name type="common">Redheaded pine sawfly</name>
    <dbReference type="NCBI Taxonomy" id="441921"/>
    <lineage>
        <taxon>Eukaryota</taxon>
        <taxon>Metazoa</taxon>
        <taxon>Ecdysozoa</taxon>
        <taxon>Arthropoda</taxon>
        <taxon>Hexapoda</taxon>
        <taxon>Insecta</taxon>
        <taxon>Pterygota</taxon>
        <taxon>Neoptera</taxon>
        <taxon>Endopterygota</taxon>
        <taxon>Hymenoptera</taxon>
        <taxon>Tenthredinoidea</taxon>
        <taxon>Diprionidae</taxon>
        <taxon>Diprioninae</taxon>
        <taxon>Neodiprion</taxon>
    </lineage>
</organism>
<feature type="domain" description="Ionotropic glutamate receptor L-glutamate and glycine-binding" evidence="20">
    <location>
        <begin position="416"/>
        <end position="481"/>
    </location>
</feature>
<dbReference type="InterPro" id="IPR028082">
    <property type="entry name" value="Peripla_BP_I"/>
</dbReference>
<dbReference type="InterPro" id="IPR015683">
    <property type="entry name" value="Ionotropic_Glu_rcpt"/>
</dbReference>
<evidence type="ECO:0000256" key="5">
    <source>
        <dbReference type="ARBA" id="ARBA00022692"/>
    </source>
</evidence>
<keyword evidence="13" id="KW-1071">Ligand-gated ion channel</keyword>
<feature type="transmembrane region" description="Helical" evidence="17">
    <location>
        <begin position="613"/>
        <end position="635"/>
    </location>
</feature>
<evidence type="ECO:0000256" key="15">
    <source>
        <dbReference type="ARBA" id="ARBA00034100"/>
    </source>
</evidence>
<protein>
    <submittedName>
        <fullName evidence="22">Glutamate receptor ionotropic, kainate 2-like</fullName>
    </submittedName>
</protein>
<evidence type="ECO:0000313" key="21">
    <source>
        <dbReference type="Proteomes" id="UP000829291"/>
    </source>
</evidence>
<evidence type="ECO:0000256" key="6">
    <source>
        <dbReference type="ARBA" id="ARBA00022989"/>
    </source>
</evidence>
<dbReference type="SUPFAM" id="SSF53850">
    <property type="entry name" value="Periplasmic binding protein-like II"/>
    <property type="match status" value="1"/>
</dbReference>
<dbReference type="GeneID" id="107217683"/>
<keyword evidence="11" id="KW-0325">Glycoprotein</keyword>
<dbReference type="Proteomes" id="UP000829291">
    <property type="component" value="Chromosome 7"/>
</dbReference>
<dbReference type="Gene3D" id="3.40.190.10">
    <property type="entry name" value="Periplasmic binding protein-like II"/>
    <property type="match status" value="3"/>
</dbReference>
<keyword evidence="3" id="KW-0813">Transport</keyword>
<name>A0ABM3GLU5_NEOLC</name>
<evidence type="ECO:0000256" key="17">
    <source>
        <dbReference type="SAM" id="Phobius"/>
    </source>
</evidence>
<dbReference type="SUPFAM" id="SSF53822">
    <property type="entry name" value="Periplasmic binding protein-like I"/>
    <property type="match status" value="1"/>
</dbReference>
<evidence type="ECO:0000256" key="3">
    <source>
        <dbReference type="ARBA" id="ARBA00022448"/>
    </source>
</evidence>
<proteinExistence type="inferred from homology"/>
<dbReference type="Pfam" id="PF00060">
    <property type="entry name" value="Lig_chan"/>
    <property type="match status" value="1"/>
</dbReference>
<dbReference type="Pfam" id="PF01094">
    <property type="entry name" value="ANF_receptor"/>
    <property type="match status" value="1"/>
</dbReference>
<keyword evidence="10" id="KW-0675">Receptor</keyword>
<evidence type="ECO:0000259" key="19">
    <source>
        <dbReference type="SMART" id="SM00079"/>
    </source>
</evidence>
<evidence type="ECO:0000256" key="10">
    <source>
        <dbReference type="ARBA" id="ARBA00023170"/>
    </source>
</evidence>
<feature type="chain" id="PRO_5045200542" evidence="18">
    <location>
        <begin position="18"/>
        <end position="902"/>
    </location>
</feature>
<comment type="similarity">
    <text evidence="2">Belongs to the glutamate-gated ion channel (TC 1.A.10.1) family.</text>
</comment>
<feature type="signal peptide" evidence="18">
    <location>
        <begin position="1"/>
        <end position="17"/>
    </location>
</feature>
<evidence type="ECO:0000256" key="18">
    <source>
        <dbReference type="SAM" id="SignalP"/>
    </source>
</evidence>
<dbReference type="PANTHER" id="PTHR18966">
    <property type="entry name" value="IONOTROPIC GLUTAMATE RECEPTOR"/>
    <property type="match status" value="1"/>
</dbReference>
<evidence type="ECO:0000256" key="11">
    <source>
        <dbReference type="ARBA" id="ARBA00023180"/>
    </source>
</evidence>
<reference evidence="22" key="1">
    <citation type="submission" date="2025-08" db="UniProtKB">
        <authorList>
            <consortium name="RefSeq"/>
        </authorList>
    </citation>
    <scope>IDENTIFICATION</scope>
    <source>
        <tissue evidence="22">Thorax and Abdomen</tissue>
    </source>
</reference>
<comment type="subcellular location">
    <subcellularLocation>
        <location evidence="1">Cell membrane</location>
        <topology evidence="1">Multi-pass membrane protein</topology>
    </subcellularLocation>
    <subcellularLocation>
        <location evidence="15">Postsynaptic cell membrane</location>
    </subcellularLocation>
</comment>
<keyword evidence="8" id="KW-0406">Ion transport</keyword>
<evidence type="ECO:0000256" key="14">
    <source>
        <dbReference type="ARBA" id="ARBA00023303"/>
    </source>
</evidence>
<dbReference type="CDD" id="cd13714">
    <property type="entry name" value="PBP2_iGluR_Kainate"/>
    <property type="match status" value="1"/>
</dbReference>
<gene>
    <name evidence="22" type="primary">LOC107217683</name>
</gene>
<feature type="transmembrane region" description="Helical" evidence="17">
    <location>
        <begin position="537"/>
        <end position="558"/>
    </location>
</feature>
<dbReference type="PRINTS" id="PR00177">
    <property type="entry name" value="NMDARECEPTOR"/>
</dbReference>
<evidence type="ECO:0000259" key="20">
    <source>
        <dbReference type="SMART" id="SM00918"/>
    </source>
</evidence>
<dbReference type="CDD" id="cd06382">
    <property type="entry name" value="PBP1_iGluR_Kainate"/>
    <property type="match status" value="1"/>
</dbReference>
<sequence length="902" mass="100790">MLIVLISIAFLPSGIFGFGKTVTVGGLFEDDDLTATAFRLSANVLNNERHGNSKFSEQFIYAQMITVNNDTYDVSQDVCELANNGVAAIFGPRDKIAAKHVQSMCDTMEIPHIVARWDPRQTRGNGVLNMYPYSQTLSRIYLQLAQDFEWKTFTILYESTENLIRMHELLKRWNRRGHTVTVRQLPKGPNYRKVLEQIKKSGDPNVVVDCSIDVLPDVLKQAQQVGLMSDRHSFIIASLDLSTIDLEPYQHGGTKFVGLRLVDPDHPVVIDTFEKHASEWGVEDPSQLTAEVALIYDSVQVFGRALKQLDDAIVADTKTSLCQNVDSWEHGSSLMNIMRSIESTGMTGLIKFDSSGYRSNFKLDLVGLDLDGLHKIGTWNTTCGINYIPKPSLTDHTVELNLRNKTFIILIAMTPPYGMLKDSAKEETGNDRYEGFGIDIIQELSKLLGFNYTFEVQADDVYGSKHPVTKKWNGMIKKIMEDRADLAITDFTITAERQEAVDFTMPFMNLGISVLFRKPKPAGSSLFAFLMPFSKEVWMYLMGTYLVVSLCFFIAARLCPAEWSNPYPCIEEPEELENQFTFKNAFWFTIGSIMQQGSDVAPIGLSTRMMGGFWGLFIMIIVSSYIANLAVFLVVESKPVLIKTAEDLFNNPHGIKYGAKGSGSTIDFFKASTHPVLKEMKEYMVKNKKELLPSSNNEGVRKVMQENYAFFMESSTIKYEAERKCNITQVGGLLDAKGYGIAMKKHSPYRNAKSTGILKLQETGVLKELENKWWKQKRGGGACEEKKGGTSDAKPLGVDNVGGVFLVLITGIALSGVYTACELLWAVGCTSIKENVSFVDEMREELKFAVKFGASSKPVRRRKPSSRSNRSKEDDVNGASTPPWGLGSTIITVASEDDRLHL</sequence>
<keyword evidence="18" id="KW-0732">Signal</keyword>